<dbReference type="InterPro" id="IPR012337">
    <property type="entry name" value="RNaseH-like_sf"/>
</dbReference>
<evidence type="ECO:0000256" key="3">
    <source>
        <dbReference type="ARBA" id="ARBA00012493"/>
    </source>
</evidence>
<dbReference type="Pfam" id="PF17921">
    <property type="entry name" value="Integrase_H2C2"/>
    <property type="match status" value="1"/>
</dbReference>
<dbReference type="Proteomes" id="UP001108240">
    <property type="component" value="Unplaced"/>
</dbReference>
<evidence type="ECO:0000256" key="4">
    <source>
        <dbReference type="ARBA" id="ARBA00022679"/>
    </source>
</evidence>
<dbReference type="GeneTree" id="ENSGT00940000169923"/>
<keyword evidence="5" id="KW-0548">Nucleotidyltransferase</keyword>
<dbReference type="InterPro" id="IPR021109">
    <property type="entry name" value="Peptidase_aspartic_dom_sf"/>
</dbReference>
<protein>
    <recommendedName>
        <fullName evidence="10">Gypsy retrotransposon integrase-like protein 1</fullName>
        <ecNumber evidence="3">2.7.7.49</ecNumber>
        <ecNumber evidence="2">3.1.26.4</ecNumber>
    </recommendedName>
</protein>
<dbReference type="Pfam" id="PF17917">
    <property type="entry name" value="RT_RNaseH"/>
    <property type="match status" value="1"/>
</dbReference>
<dbReference type="InterPro" id="IPR050951">
    <property type="entry name" value="Retrovirus_Pol_polyprotein"/>
</dbReference>
<dbReference type="InterPro" id="IPR041373">
    <property type="entry name" value="RT_RNaseH"/>
</dbReference>
<dbReference type="GO" id="GO:0015074">
    <property type="term" value="P:DNA integration"/>
    <property type="evidence" value="ECO:0007669"/>
    <property type="project" value="InterPro"/>
</dbReference>
<dbReference type="Pfam" id="PF00078">
    <property type="entry name" value="RVT_1"/>
    <property type="match status" value="1"/>
</dbReference>
<keyword evidence="7" id="KW-0255">Endonuclease</keyword>
<dbReference type="Gene3D" id="2.40.70.10">
    <property type="entry name" value="Acid Proteases"/>
    <property type="match status" value="1"/>
</dbReference>
<name>A0A8C1DX76_CYPCA</name>
<dbReference type="InterPro" id="IPR036397">
    <property type="entry name" value="RNaseH_sf"/>
</dbReference>
<dbReference type="FunFam" id="1.10.340.70:FF:000003">
    <property type="entry name" value="Protein CBG25708"/>
    <property type="match status" value="1"/>
</dbReference>
<evidence type="ECO:0000256" key="5">
    <source>
        <dbReference type="ARBA" id="ARBA00022695"/>
    </source>
</evidence>
<dbReference type="InterPro" id="IPR001584">
    <property type="entry name" value="Integrase_cat-core"/>
</dbReference>
<keyword evidence="9" id="KW-0695">RNA-directed DNA polymerase</keyword>
<dbReference type="CDD" id="cd05481">
    <property type="entry name" value="retropepsin_like_LTR_1"/>
    <property type="match status" value="1"/>
</dbReference>
<reference evidence="12" key="1">
    <citation type="submission" date="2025-08" db="UniProtKB">
        <authorList>
            <consortium name="Ensembl"/>
        </authorList>
    </citation>
    <scope>IDENTIFICATION</scope>
</reference>
<evidence type="ECO:0000256" key="6">
    <source>
        <dbReference type="ARBA" id="ARBA00022722"/>
    </source>
</evidence>
<dbReference type="FunFam" id="3.10.20.370:FF:000001">
    <property type="entry name" value="Retrovirus-related Pol polyprotein from transposon 17.6-like protein"/>
    <property type="match status" value="1"/>
</dbReference>
<dbReference type="CDD" id="cd09274">
    <property type="entry name" value="RNase_HI_RT_Ty3"/>
    <property type="match status" value="1"/>
</dbReference>
<evidence type="ECO:0000256" key="7">
    <source>
        <dbReference type="ARBA" id="ARBA00022759"/>
    </source>
</evidence>
<dbReference type="Gene3D" id="3.30.420.10">
    <property type="entry name" value="Ribonuclease H-like superfamily/Ribonuclease H"/>
    <property type="match status" value="1"/>
</dbReference>
<comment type="similarity">
    <text evidence="1">Belongs to the beta type-B retroviral polymerase family. HERV class-II K(HML-2) pol subfamily.</text>
</comment>
<dbReference type="Pfam" id="PF00665">
    <property type="entry name" value="rve"/>
    <property type="match status" value="1"/>
</dbReference>
<dbReference type="AlphaFoldDB" id="A0A8C1DX76"/>
<dbReference type="InterPro" id="IPR043128">
    <property type="entry name" value="Rev_trsase/Diguanyl_cyclase"/>
</dbReference>
<evidence type="ECO:0000256" key="1">
    <source>
        <dbReference type="ARBA" id="ARBA00010879"/>
    </source>
</evidence>
<keyword evidence="4" id="KW-0808">Transferase</keyword>
<accession>A0A8C1DX76</accession>
<dbReference type="FunFam" id="3.30.70.270:FF:000026">
    <property type="entry name" value="Transposon Ty3-G Gag-Pol polyprotein"/>
    <property type="match status" value="1"/>
</dbReference>
<organism evidence="12 13">
    <name type="scientific">Cyprinus carpio carpio</name>
    <dbReference type="NCBI Taxonomy" id="630221"/>
    <lineage>
        <taxon>Eukaryota</taxon>
        <taxon>Metazoa</taxon>
        <taxon>Chordata</taxon>
        <taxon>Craniata</taxon>
        <taxon>Vertebrata</taxon>
        <taxon>Euteleostomi</taxon>
        <taxon>Actinopterygii</taxon>
        <taxon>Neopterygii</taxon>
        <taxon>Teleostei</taxon>
        <taxon>Ostariophysi</taxon>
        <taxon>Cypriniformes</taxon>
        <taxon>Cyprinidae</taxon>
        <taxon>Cyprininae</taxon>
        <taxon>Cyprinus</taxon>
    </lineage>
</organism>
<evidence type="ECO:0000256" key="9">
    <source>
        <dbReference type="ARBA" id="ARBA00022918"/>
    </source>
</evidence>
<feature type="domain" description="Integrase catalytic" evidence="11">
    <location>
        <begin position="877"/>
        <end position="1046"/>
    </location>
</feature>
<dbReference type="InterPro" id="IPR000477">
    <property type="entry name" value="RT_dom"/>
</dbReference>
<dbReference type="EC" id="3.1.26.4" evidence="2"/>
<dbReference type="Ensembl" id="ENSCCRT00000074660.2">
    <property type="protein sequence ID" value="ENSCCRP00000068902.2"/>
    <property type="gene ID" value="ENSCCRG00000037111.2"/>
</dbReference>
<dbReference type="FunFam" id="3.30.420.10:FF:000063">
    <property type="entry name" value="Retrovirus-related Pol polyprotein from transposon 297-like Protein"/>
    <property type="match status" value="1"/>
</dbReference>
<evidence type="ECO:0000256" key="2">
    <source>
        <dbReference type="ARBA" id="ARBA00012180"/>
    </source>
</evidence>
<dbReference type="Gene3D" id="1.10.340.70">
    <property type="match status" value="1"/>
</dbReference>
<evidence type="ECO:0000256" key="10">
    <source>
        <dbReference type="ARBA" id="ARBA00039658"/>
    </source>
</evidence>
<evidence type="ECO:0000256" key="8">
    <source>
        <dbReference type="ARBA" id="ARBA00022801"/>
    </source>
</evidence>
<dbReference type="PANTHER" id="PTHR37984">
    <property type="entry name" value="PROTEIN CBG26694"/>
    <property type="match status" value="1"/>
</dbReference>
<dbReference type="GO" id="GO:0004523">
    <property type="term" value="F:RNA-DNA hybrid ribonuclease activity"/>
    <property type="evidence" value="ECO:0007669"/>
    <property type="project" value="UniProtKB-EC"/>
</dbReference>
<dbReference type="InterPro" id="IPR043502">
    <property type="entry name" value="DNA/RNA_pol_sf"/>
</dbReference>
<dbReference type="OMA" id="HHYIFGK"/>
<dbReference type="Gene3D" id="3.10.10.10">
    <property type="entry name" value="HIV Type 1 Reverse Transcriptase, subunit A, domain 1"/>
    <property type="match status" value="1"/>
</dbReference>
<evidence type="ECO:0000313" key="13">
    <source>
        <dbReference type="Proteomes" id="UP001108240"/>
    </source>
</evidence>
<dbReference type="CDD" id="cd01647">
    <property type="entry name" value="RT_LTR"/>
    <property type="match status" value="1"/>
</dbReference>
<dbReference type="PROSITE" id="PS50994">
    <property type="entry name" value="INTEGRASE"/>
    <property type="match status" value="1"/>
</dbReference>
<keyword evidence="6" id="KW-0540">Nuclease</keyword>
<dbReference type="InterPro" id="IPR041588">
    <property type="entry name" value="Integrase_H2C2"/>
</dbReference>
<dbReference type="GO" id="GO:0003676">
    <property type="term" value="F:nucleic acid binding"/>
    <property type="evidence" value="ECO:0007669"/>
    <property type="project" value="InterPro"/>
</dbReference>
<dbReference type="SUPFAM" id="SSF50630">
    <property type="entry name" value="Acid proteases"/>
    <property type="match status" value="1"/>
</dbReference>
<evidence type="ECO:0000259" key="11">
    <source>
        <dbReference type="PROSITE" id="PS50994"/>
    </source>
</evidence>
<keyword evidence="13" id="KW-1185">Reference proteome</keyword>
<dbReference type="EC" id="2.7.7.49" evidence="3"/>
<dbReference type="Gene3D" id="3.30.70.270">
    <property type="match status" value="2"/>
</dbReference>
<evidence type="ECO:0000313" key="12">
    <source>
        <dbReference type="Ensembl" id="ENSCCRP00000068902.2"/>
    </source>
</evidence>
<dbReference type="SUPFAM" id="SSF53098">
    <property type="entry name" value="Ribonuclease H-like"/>
    <property type="match status" value="1"/>
</dbReference>
<keyword evidence="8" id="KW-0378">Hydrolase</keyword>
<dbReference type="SUPFAM" id="SSF56672">
    <property type="entry name" value="DNA/RNA polymerases"/>
    <property type="match status" value="1"/>
</dbReference>
<dbReference type="PANTHER" id="PTHR37984:SF8">
    <property type="entry name" value="CCHC-TYPE DOMAIN-CONTAINING PROTEIN"/>
    <property type="match status" value="1"/>
</dbReference>
<proteinExistence type="inferred from homology"/>
<reference evidence="12" key="2">
    <citation type="submission" date="2025-09" db="UniProtKB">
        <authorList>
            <consortium name="Ensembl"/>
        </authorList>
    </citation>
    <scope>IDENTIFICATION</scope>
</reference>
<sequence>MRKLLLRDNELTLTKAIEICQIHELTDQHTKKLAGPKHNLKNVDSVQQTVKRKPFRTPKHRLDKFTPQQIHNCSNCGSNHEAKREKCPAYGQQCHRCNKWNHFQKCCKSVKIQRTRNIKKTVNQIDVTKASNSSEYSFFIDGVAVNHQKVAGIDSKQLKKTAISCTVQTNGKPLELKIDTGASCNIMSLQTFAQVKQDENLQVSRHVKLVAYGGEEIQTAGSTVLSCNLSDQTYSLQFYVVQKNVQPLLGLSDCLRMGLISLNNAVHQVSVKENSSFVQQLNTEYADLFRDEIGKLPVTYCMKLDKEAQPVVRPARRIPAAMQHKVKAELERMVAMGVITPVSEPTDWVSSMVATHKKNSDEIRLCIDPRDLNKFLKRPHHPMRTVEEVAAQMPNSTVFSVLDAKSSFWQIALDHKSSLLTTFSTSFGRFRFLRMPFGINSASEVFQRAMEQIFAGDPCAVIVDDIIVGGNGEQENDANLRKVLDRAREVNLRLNPQKCKFRLSEVSFVGHIFTSKGLQPGSAKTKAITEMLAPDNVTALQRFLGMINYLGKFISNLSELSAPLRELTCKNTEWCWFKQHQDAFEVLKHRISSPPTLKYYDVLKPVTLTCDASQFGLGAACLQVGAPVAYASRTLTQTEVRYAQIEKELLAVVFACTKFNDYIYGKQIHIETDHQPLVTILNKPIHTAPARLQRMMLRLQKYNFTITYKKGKHMFLADTLSRSPRDSPDEHTDDGADFEVMSVQHISSSRLKELQTHTAQDPVLQRLCSIIKSGWPCSQSKLPAEIREYFPFRDELTVDEDILMKGQRTVIPESLRSEYITIIHRGHPGLDATKRRARGIVFWPSLTKDIEKEVLSCSVCNSMKPHQQKEPLHLHHIPDLPWSSVATDIFEWNGQYYLVLVDLYSGWFEIDLLRDLSSSTVITKLKRHFSVHGSPHKVFSDNGTQFTSQQFKEFVAAWDFTHTTSTPEYPQANGLAERAVRSAKHLMEKSKRDGSDVFQNLLNLRNVPRDQTLCSPAERLMSRQTRTSLPISKSILVPASKNNVAVKNQISKKRHCQKTYYDKSSRTLRPLLQGEVVRLATSKGHD</sequence>